<dbReference type="EMBL" id="OFSM01000005">
    <property type="protein sequence ID" value="SOY28529.1"/>
    <property type="molecule type" value="Genomic_DNA"/>
</dbReference>
<keyword evidence="3 5" id="KW-0067">ATP-binding</keyword>
<dbReference type="InterPro" id="IPR017871">
    <property type="entry name" value="ABC_transporter-like_CS"/>
</dbReference>
<proteinExistence type="predicted"/>
<dbReference type="PANTHER" id="PTHR42788">
    <property type="entry name" value="TAURINE IMPORT ATP-BINDING PROTEIN-RELATED"/>
    <property type="match status" value="1"/>
</dbReference>
<evidence type="ECO:0000313" key="5">
    <source>
        <dbReference type="EMBL" id="SOY28529.1"/>
    </source>
</evidence>
<dbReference type="PROSITE" id="PS00211">
    <property type="entry name" value="ABC_TRANSPORTER_1"/>
    <property type="match status" value="1"/>
</dbReference>
<reference evidence="5 6" key="1">
    <citation type="submission" date="2018-01" db="EMBL/GenBank/DDBJ databases">
        <authorList>
            <person name="Gaut B.S."/>
            <person name="Morton B.R."/>
            <person name="Clegg M.T."/>
            <person name="Duvall M.R."/>
        </authorList>
    </citation>
    <scope>NUCLEOTIDE SEQUENCE [LARGE SCALE GENOMIC DNA]</scope>
    <source>
        <strain evidence="5">GP69</strain>
    </source>
</reference>
<dbReference type="SUPFAM" id="SSF52540">
    <property type="entry name" value="P-loop containing nucleoside triphosphate hydrolases"/>
    <property type="match status" value="1"/>
</dbReference>
<dbReference type="PROSITE" id="PS50893">
    <property type="entry name" value="ABC_TRANSPORTER_2"/>
    <property type="match status" value="1"/>
</dbReference>
<feature type="domain" description="ABC transporter" evidence="4">
    <location>
        <begin position="5"/>
        <end position="236"/>
    </location>
</feature>
<evidence type="ECO:0000256" key="2">
    <source>
        <dbReference type="ARBA" id="ARBA00022741"/>
    </source>
</evidence>
<evidence type="ECO:0000313" key="6">
    <source>
        <dbReference type="Proteomes" id="UP000236311"/>
    </source>
</evidence>
<dbReference type="SMART" id="SM00382">
    <property type="entry name" value="AAA"/>
    <property type="match status" value="1"/>
</dbReference>
<keyword evidence="2" id="KW-0547">Nucleotide-binding</keyword>
<organism evidence="5 6">
    <name type="scientific">Acetatifactor muris</name>
    <dbReference type="NCBI Taxonomy" id="879566"/>
    <lineage>
        <taxon>Bacteria</taxon>
        <taxon>Bacillati</taxon>
        <taxon>Bacillota</taxon>
        <taxon>Clostridia</taxon>
        <taxon>Lachnospirales</taxon>
        <taxon>Lachnospiraceae</taxon>
        <taxon>Acetatifactor</taxon>
    </lineage>
</organism>
<dbReference type="GO" id="GO:0005524">
    <property type="term" value="F:ATP binding"/>
    <property type="evidence" value="ECO:0007669"/>
    <property type="project" value="UniProtKB-KW"/>
</dbReference>
<evidence type="ECO:0000256" key="1">
    <source>
        <dbReference type="ARBA" id="ARBA00022448"/>
    </source>
</evidence>
<dbReference type="RefSeq" id="WP_103238609.1">
    <property type="nucleotide sequence ID" value="NZ_JANJZD010000005.1"/>
</dbReference>
<gene>
    <name evidence="5" type="primary">opuBA</name>
    <name evidence="5" type="ORF">AMURIS_01239</name>
</gene>
<dbReference type="InterPro" id="IPR050166">
    <property type="entry name" value="ABC_transporter_ATP-bind"/>
</dbReference>
<evidence type="ECO:0000256" key="3">
    <source>
        <dbReference type="ARBA" id="ARBA00022840"/>
    </source>
</evidence>
<name>A0A2K4ZDH8_9FIRM</name>
<dbReference type="OrthoDB" id="9801958at2"/>
<dbReference type="GO" id="GO:0016887">
    <property type="term" value="F:ATP hydrolysis activity"/>
    <property type="evidence" value="ECO:0007669"/>
    <property type="project" value="InterPro"/>
</dbReference>
<accession>A0A2K4ZDH8</accession>
<sequence length="255" mass="28613">MQSILELKNIGYSYHSLHGETRALKNISFGVREGEFVAIVGPSGCGKSTLLSIIAGLLEPEEGTIIVNNPDGTLHYPKIGYMLQRDHLFEWRSIYRNVILGLELNHCVTRERLEAVERLLADYGLDKFRDKRPSELSGGMKQRAALIRTLALEPQLLLLDEPFSALDYQTRLFVSADICRLIRAAGKTMIIITHDLSEAISLADRIIVLSGRPAVVKNEVSVKLTLADTSPLAARNAPEFQQYFNLLWEDLTHEK</sequence>
<evidence type="ECO:0000259" key="4">
    <source>
        <dbReference type="PROSITE" id="PS50893"/>
    </source>
</evidence>
<dbReference type="AlphaFoldDB" id="A0A2K4ZDH8"/>
<dbReference type="InterPro" id="IPR003439">
    <property type="entry name" value="ABC_transporter-like_ATP-bd"/>
</dbReference>
<keyword evidence="1" id="KW-0813">Transport</keyword>
<dbReference type="Proteomes" id="UP000236311">
    <property type="component" value="Unassembled WGS sequence"/>
</dbReference>
<dbReference type="InterPro" id="IPR027417">
    <property type="entry name" value="P-loop_NTPase"/>
</dbReference>
<dbReference type="InterPro" id="IPR003593">
    <property type="entry name" value="AAA+_ATPase"/>
</dbReference>
<keyword evidence="6" id="KW-1185">Reference proteome</keyword>
<dbReference type="Gene3D" id="3.40.50.300">
    <property type="entry name" value="P-loop containing nucleotide triphosphate hydrolases"/>
    <property type="match status" value="1"/>
</dbReference>
<dbReference type="CDD" id="cd03293">
    <property type="entry name" value="ABC_NrtD_SsuB_transporters"/>
    <property type="match status" value="1"/>
</dbReference>
<dbReference type="PANTHER" id="PTHR42788:SF21">
    <property type="entry name" value="ABC TRANSPORTER ATP-BINDING PROTEIN"/>
    <property type="match status" value="1"/>
</dbReference>
<dbReference type="Pfam" id="PF00005">
    <property type="entry name" value="ABC_tran"/>
    <property type="match status" value="1"/>
</dbReference>
<protein>
    <submittedName>
        <fullName evidence="5">Choline transport ATP-binding protein OpuBA</fullName>
    </submittedName>
</protein>